<dbReference type="Proteomes" id="UP000246303">
    <property type="component" value="Unassembled WGS sequence"/>
</dbReference>
<accession>A0A2V3DVA1</accession>
<dbReference type="RefSeq" id="WP_110104518.1">
    <property type="nucleotide sequence ID" value="NZ_JACBZZ010000001.1"/>
</dbReference>
<keyword evidence="2" id="KW-1185">Reference proteome</keyword>
<dbReference type="OrthoDB" id="4951508at2"/>
<dbReference type="AlphaFoldDB" id="A0A2V3DVA1"/>
<evidence type="ECO:0000313" key="1">
    <source>
        <dbReference type="EMBL" id="PXA69231.1"/>
    </source>
</evidence>
<dbReference type="EMBL" id="QHLZ01000001">
    <property type="protein sequence ID" value="PXA69231.1"/>
    <property type="molecule type" value="Genomic_DNA"/>
</dbReference>
<gene>
    <name evidence="1" type="ORF">CVS29_01285</name>
</gene>
<reference evidence="1 2" key="1">
    <citation type="submission" date="2018-05" db="EMBL/GenBank/DDBJ databases">
        <title>Genetic diversity of glacier-inhabiting Cryobacterium bacteria in China and description of Cryobacterium mengkeensis sp. nov. and Arthrobacter glacialis sp. nov.</title>
        <authorList>
            <person name="Liu Q."/>
            <person name="Xin Y.-H."/>
        </authorList>
    </citation>
    <scope>NUCLEOTIDE SEQUENCE [LARGE SCALE GENOMIC DNA]</scope>
    <source>
        <strain evidence="1 2">GP3</strain>
    </source>
</reference>
<name>A0A2V3DVA1_9MICC</name>
<sequence>MAQKKFSKKTKLVAATAGLVLIGGGAAFAYWSTTGAGTGAETNADSNGTVTLVANFTAGLTPAGTRAVTYTASNPGTSSLYVGTLKNVVTTSDIGCLPADFTIPDVVSNTTVAAGAVDAPLTGTGTLTFKDTAINQDACKSATITLTVTSN</sequence>
<evidence type="ECO:0000313" key="2">
    <source>
        <dbReference type="Proteomes" id="UP000246303"/>
    </source>
</evidence>
<protein>
    <submittedName>
        <fullName evidence="1">Uncharacterized protein</fullName>
    </submittedName>
</protein>
<comment type="caution">
    <text evidence="1">The sequence shown here is derived from an EMBL/GenBank/DDBJ whole genome shotgun (WGS) entry which is preliminary data.</text>
</comment>
<organism evidence="1 2">
    <name type="scientific">Arthrobacter psychrochitiniphilus</name>
    <dbReference type="NCBI Taxonomy" id="291045"/>
    <lineage>
        <taxon>Bacteria</taxon>
        <taxon>Bacillati</taxon>
        <taxon>Actinomycetota</taxon>
        <taxon>Actinomycetes</taxon>
        <taxon>Micrococcales</taxon>
        <taxon>Micrococcaceae</taxon>
        <taxon>Arthrobacter</taxon>
    </lineage>
</organism>
<proteinExistence type="predicted"/>